<name>A0A176WQQ6_MARPO</name>
<dbReference type="AlphaFoldDB" id="A0A176WQQ6"/>
<protein>
    <submittedName>
        <fullName evidence="1">Uncharacterized protein</fullName>
    </submittedName>
</protein>
<comment type="caution">
    <text evidence="1">The sequence shown here is derived from an EMBL/GenBank/DDBJ whole genome shotgun (WGS) entry which is preliminary data.</text>
</comment>
<sequence length="196" mass="20986">MSTGDSHGACPVDVVSRKIQMNVDATSFLPGRTWQLLGDMREMSHMLERLFFLDRALLFPKLDIDPNATRRTSKVGDLDHEQNTLQEMLSGASNTTVESKCTWSSGEKDPRVLKGRLFRKGILHLSDAAAAAVATAAAVVEAFKEFAALWNWVGVGMGDGTGEEQSRVQAIATTASAAAPPAPAAAYVNRGHDAAS</sequence>
<dbReference type="EMBL" id="LVLJ01000299">
    <property type="protein sequence ID" value="OAE34941.1"/>
    <property type="molecule type" value="Genomic_DNA"/>
</dbReference>
<proteinExistence type="predicted"/>
<evidence type="ECO:0000313" key="2">
    <source>
        <dbReference type="Proteomes" id="UP000077202"/>
    </source>
</evidence>
<dbReference type="Proteomes" id="UP000077202">
    <property type="component" value="Unassembled WGS sequence"/>
</dbReference>
<accession>A0A176WQQ6</accession>
<keyword evidence="2" id="KW-1185">Reference proteome</keyword>
<reference evidence="1" key="1">
    <citation type="submission" date="2016-03" db="EMBL/GenBank/DDBJ databases">
        <title>Mechanisms controlling the formation of the plant cell surface in tip-growing cells are functionally conserved among land plants.</title>
        <authorList>
            <person name="Honkanen S."/>
            <person name="Jones V.A."/>
            <person name="Morieri G."/>
            <person name="Champion C."/>
            <person name="Hetherington A.J."/>
            <person name="Kelly S."/>
            <person name="Saint-Marcoux D."/>
            <person name="Proust H."/>
            <person name="Prescott H."/>
            <person name="Dolan L."/>
        </authorList>
    </citation>
    <scope>NUCLEOTIDE SEQUENCE [LARGE SCALE GENOMIC DNA]</scope>
    <source>
        <tissue evidence="1">Whole gametophyte</tissue>
    </source>
</reference>
<evidence type="ECO:0000313" key="1">
    <source>
        <dbReference type="EMBL" id="OAE34941.1"/>
    </source>
</evidence>
<organism evidence="1 2">
    <name type="scientific">Marchantia polymorpha subsp. ruderalis</name>
    <dbReference type="NCBI Taxonomy" id="1480154"/>
    <lineage>
        <taxon>Eukaryota</taxon>
        <taxon>Viridiplantae</taxon>
        <taxon>Streptophyta</taxon>
        <taxon>Embryophyta</taxon>
        <taxon>Marchantiophyta</taxon>
        <taxon>Marchantiopsida</taxon>
        <taxon>Marchantiidae</taxon>
        <taxon>Marchantiales</taxon>
        <taxon>Marchantiaceae</taxon>
        <taxon>Marchantia</taxon>
    </lineage>
</organism>
<gene>
    <name evidence="1" type="ORF">AXG93_1333s1230</name>
</gene>